<dbReference type="STRING" id="645274.SAMN04487901_11145"/>
<protein>
    <submittedName>
        <fullName evidence="1">Uncharacterized protein</fullName>
    </submittedName>
</protein>
<organism evidence="1 2">
    <name type="scientific">Prevotella communis</name>
    <dbReference type="NCBI Taxonomy" id="2913614"/>
    <lineage>
        <taxon>Bacteria</taxon>
        <taxon>Pseudomonadati</taxon>
        <taxon>Bacteroidota</taxon>
        <taxon>Bacteroidia</taxon>
        <taxon>Bacteroidales</taxon>
        <taxon>Prevotellaceae</taxon>
        <taxon>Prevotella</taxon>
    </lineage>
</organism>
<gene>
    <name evidence="1" type="ORF">SAMN04487901_11145</name>
</gene>
<dbReference type="AlphaFoldDB" id="A0A1G7XQ94"/>
<keyword evidence="2" id="KW-1185">Reference proteome</keyword>
<accession>A0A1G7XQ94</accession>
<dbReference type="Proteomes" id="UP000198779">
    <property type="component" value="Unassembled WGS sequence"/>
</dbReference>
<proteinExistence type="predicted"/>
<reference evidence="2" key="1">
    <citation type="submission" date="2016-10" db="EMBL/GenBank/DDBJ databases">
        <authorList>
            <person name="Varghese N."/>
            <person name="Submissions S."/>
        </authorList>
    </citation>
    <scope>NUCLEOTIDE SEQUENCE [LARGE SCALE GENOMIC DNA]</scope>
    <source>
        <strain evidence="2">BP1-148</strain>
    </source>
</reference>
<dbReference type="EMBL" id="FNCQ01000011">
    <property type="protein sequence ID" value="SDG86389.1"/>
    <property type="molecule type" value="Genomic_DNA"/>
</dbReference>
<name>A0A1G7XQ94_9BACT</name>
<sequence>MCRFMVQNAGILMRIAHLEKHQIETDQKMDMLLDRMDKQSPKLLPEQIFATECVWDAGGNGDQSHVPPIKAELRGALLEAKESIEGKRKLNTLDNLINEFRAYVNTTQEHVSDNRHSY</sequence>
<evidence type="ECO:0000313" key="1">
    <source>
        <dbReference type="EMBL" id="SDG86389.1"/>
    </source>
</evidence>
<evidence type="ECO:0000313" key="2">
    <source>
        <dbReference type="Proteomes" id="UP000198779"/>
    </source>
</evidence>